<protein>
    <submittedName>
        <fullName evidence="1">Uncharacterized protein</fullName>
    </submittedName>
</protein>
<evidence type="ECO:0000313" key="1">
    <source>
        <dbReference type="EMBL" id="CAG9334624.1"/>
    </source>
</evidence>
<organism evidence="1 2">
    <name type="scientific">Blepharisma stoltei</name>
    <dbReference type="NCBI Taxonomy" id="1481888"/>
    <lineage>
        <taxon>Eukaryota</taxon>
        <taxon>Sar</taxon>
        <taxon>Alveolata</taxon>
        <taxon>Ciliophora</taxon>
        <taxon>Postciliodesmatophora</taxon>
        <taxon>Heterotrichea</taxon>
        <taxon>Heterotrichida</taxon>
        <taxon>Blepharismidae</taxon>
        <taxon>Blepharisma</taxon>
    </lineage>
</organism>
<dbReference type="EMBL" id="CAJZBQ010000058">
    <property type="protein sequence ID" value="CAG9334624.1"/>
    <property type="molecule type" value="Genomic_DNA"/>
</dbReference>
<accession>A0AAU9K9D6</accession>
<proteinExistence type="predicted"/>
<dbReference type="AlphaFoldDB" id="A0AAU9K9D6"/>
<dbReference type="Proteomes" id="UP001162131">
    <property type="component" value="Unassembled WGS sequence"/>
</dbReference>
<gene>
    <name evidence="1" type="ORF">BSTOLATCC_MIC61235</name>
</gene>
<evidence type="ECO:0000313" key="2">
    <source>
        <dbReference type="Proteomes" id="UP001162131"/>
    </source>
</evidence>
<sequence length="87" mass="10416">MIHITQERQQEAKLKFITDKEEELKSMLENTRNIYNQHIDKLRIPSEIKEKYFRKKSDINPPDLELVFDPEIGGGIIRESQNVPRFF</sequence>
<keyword evidence="2" id="KW-1185">Reference proteome</keyword>
<reference evidence="1" key="1">
    <citation type="submission" date="2021-09" db="EMBL/GenBank/DDBJ databases">
        <authorList>
            <consortium name="AG Swart"/>
            <person name="Singh M."/>
            <person name="Singh A."/>
            <person name="Seah K."/>
            <person name="Emmerich C."/>
        </authorList>
    </citation>
    <scope>NUCLEOTIDE SEQUENCE</scope>
    <source>
        <strain evidence="1">ATCC30299</strain>
    </source>
</reference>
<name>A0AAU9K9D6_9CILI</name>
<comment type="caution">
    <text evidence="1">The sequence shown here is derived from an EMBL/GenBank/DDBJ whole genome shotgun (WGS) entry which is preliminary data.</text>
</comment>